<evidence type="ECO:0000313" key="26">
    <source>
        <dbReference type="EMBL" id="KAJ1918780.1"/>
    </source>
</evidence>
<evidence type="ECO:0000256" key="10">
    <source>
        <dbReference type="ARBA" id="ARBA00022801"/>
    </source>
</evidence>
<dbReference type="GO" id="GO:0004402">
    <property type="term" value="F:histone acetyltransferase activity"/>
    <property type="evidence" value="ECO:0007669"/>
    <property type="project" value="InterPro"/>
</dbReference>
<dbReference type="CDD" id="cd00879">
    <property type="entry name" value="Sar1"/>
    <property type="match status" value="1"/>
</dbReference>
<keyword evidence="10" id="KW-0378">Hydrolase</keyword>
<feature type="compositionally biased region" description="Acidic residues" evidence="23">
    <location>
        <begin position="432"/>
        <end position="442"/>
    </location>
</feature>
<dbReference type="GO" id="GO:0016251">
    <property type="term" value="F:RNA polymerase II general transcription initiation factor activity"/>
    <property type="evidence" value="ECO:0007669"/>
    <property type="project" value="InterPro"/>
</dbReference>
<dbReference type="GO" id="GO:0016192">
    <property type="term" value="P:vesicle-mediated transport"/>
    <property type="evidence" value="ECO:0007669"/>
    <property type="project" value="UniProtKB-KW"/>
</dbReference>
<evidence type="ECO:0000256" key="5">
    <source>
        <dbReference type="ARBA" id="ARBA00007507"/>
    </source>
</evidence>
<keyword evidence="12" id="KW-0931">ER-Golgi transport</keyword>
<dbReference type="OrthoDB" id="5752at2759"/>
<dbReference type="Gene3D" id="3.40.50.300">
    <property type="entry name" value="P-loop containing nucleotide triphosphate hydrolases"/>
    <property type="match status" value="1"/>
</dbReference>
<evidence type="ECO:0000256" key="8">
    <source>
        <dbReference type="ARBA" id="ARBA00022448"/>
    </source>
</evidence>
<dbReference type="GO" id="GO:0046872">
    <property type="term" value="F:metal ion binding"/>
    <property type="evidence" value="ECO:0007669"/>
    <property type="project" value="UniProtKB-KW"/>
</dbReference>
<feature type="compositionally biased region" description="Basic and acidic residues" evidence="23">
    <location>
        <begin position="390"/>
        <end position="404"/>
    </location>
</feature>
<evidence type="ECO:0000256" key="17">
    <source>
        <dbReference type="ARBA" id="ARBA00023136"/>
    </source>
</evidence>
<feature type="compositionally biased region" description="Basic and acidic residues" evidence="23">
    <location>
        <begin position="1172"/>
        <end position="1187"/>
    </location>
</feature>
<feature type="domain" description="Transcription initiation factor TFIID subunit 1 histone acetyltransferase" evidence="24">
    <location>
        <begin position="717"/>
        <end position="1169"/>
    </location>
</feature>
<protein>
    <recommendedName>
        <fullName evidence="7">Small COPII coat GTPase SAR1</fullName>
    </recommendedName>
    <alternativeName>
        <fullName evidence="6">Small COPII coat GTPase sar1</fullName>
    </alternativeName>
</protein>
<dbReference type="GO" id="GO:0012507">
    <property type="term" value="C:ER to Golgi transport vesicle membrane"/>
    <property type="evidence" value="ECO:0007669"/>
    <property type="project" value="UniProtKB-SubCell"/>
</dbReference>
<dbReference type="PANTHER" id="PTHR13900:SF0">
    <property type="entry name" value="TRANSCRIPTION INITIATION FACTOR TFIID SUBUNIT 1"/>
    <property type="match status" value="1"/>
</dbReference>
<dbReference type="Pfam" id="PF12157">
    <property type="entry name" value="DUF3591"/>
    <property type="match status" value="1"/>
</dbReference>
<dbReference type="PROSITE" id="PS51417">
    <property type="entry name" value="ARF"/>
    <property type="match status" value="1"/>
</dbReference>
<evidence type="ECO:0000256" key="19">
    <source>
        <dbReference type="ARBA" id="ARBA00023242"/>
    </source>
</evidence>
<dbReference type="SMART" id="SM00178">
    <property type="entry name" value="SAR"/>
    <property type="match status" value="1"/>
</dbReference>
<dbReference type="PRINTS" id="PR00328">
    <property type="entry name" value="SAR1GTPBP"/>
</dbReference>
<evidence type="ECO:0000256" key="15">
    <source>
        <dbReference type="ARBA" id="ARBA00023034"/>
    </source>
</evidence>
<evidence type="ECO:0000256" key="3">
    <source>
        <dbReference type="ARBA" id="ARBA00004299"/>
    </source>
</evidence>
<dbReference type="SUPFAM" id="SSF47055">
    <property type="entry name" value="TAF(II)230 TBP-binding fragment"/>
    <property type="match status" value="1"/>
</dbReference>
<evidence type="ECO:0000256" key="4">
    <source>
        <dbReference type="ARBA" id="ARBA00004397"/>
    </source>
</evidence>
<dbReference type="InterPro" id="IPR006689">
    <property type="entry name" value="Small_GTPase_ARF/SAR"/>
</dbReference>
<feature type="region of interest" description="Disordered" evidence="23">
    <location>
        <begin position="1171"/>
        <end position="1231"/>
    </location>
</feature>
<keyword evidence="14" id="KW-0805">Transcription regulation</keyword>
<feature type="compositionally biased region" description="Acidic residues" evidence="23">
    <location>
        <begin position="1196"/>
        <end position="1211"/>
    </location>
</feature>
<feature type="region of interest" description="Disordered" evidence="23">
    <location>
        <begin position="350"/>
        <end position="473"/>
    </location>
</feature>
<evidence type="ECO:0000256" key="23">
    <source>
        <dbReference type="SAM" id="MobiDB-lite"/>
    </source>
</evidence>
<dbReference type="InterPro" id="IPR040240">
    <property type="entry name" value="TAF1"/>
</dbReference>
<dbReference type="FunFam" id="3.40.50.300:FF:000161">
    <property type="entry name" value="Small COPII coat GTPase"/>
    <property type="match status" value="1"/>
</dbReference>
<evidence type="ECO:0000256" key="7">
    <source>
        <dbReference type="ARBA" id="ARBA00021124"/>
    </source>
</evidence>
<keyword evidence="19" id="KW-0539">Nucleus</keyword>
<keyword evidence="8" id="KW-0813">Transport</keyword>
<gene>
    <name evidence="26" type="ORF">H4219_002399</name>
</gene>
<feature type="compositionally biased region" description="Basic and acidic residues" evidence="23">
    <location>
        <begin position="1212"/>
        <end position="1221"/>
    </location>
</feature>
<dbReference type="InterPro" id="IPR022591">
    <property type="entry name" value="TAF1_HAT_dom"/>
</dbReference>
<dbReference type="PANTHER" id="PTHR13900">
    <property type="entry name" value="TRANSCRIPTION INITIATION FACTOR TFIID"/>
    <property type="match status" value="1"/>
</dbReference>
<feature type="domain" description="Zinc knuckle" evidence="25">
    <location>
        <begin position="1421"/>
        <end position="1441"/>
    </location>
</feature>
<sequence>MFIINWFYDVLSSLGLLNKNAKILFLGLDNAGKTTLLHMLKNNRLATLQPTLHPTSEELNIGNIKFTTYDLGGHLQARRLWKDYFPEVDGIVFLVDSADRSRFVEAKNELDALLNIEQLRKVPFLVLGNKVDAEGATSEEELRNELGLYQTTGKGKVPLKDVRPIEVFMCSVVMRQGYGVGTMSFTGFLFGNIDDDGNLDNGFFDPELQATLVNIGDEGNSFLASVMGRGVFDESIEKSSSKSKPTDKDLQRLRALDNAGYEDDVTPIPTSPITEQDQSQYIRPSNDAIDYSNFDELAADDEGAIQTSKTELPSSPPGLQIDQSHTPYYPGTGYTTPKMFSKVDVDEDYDMDEDDEEEKIEKSPQEMSGVKFPMAMGTPDPNFDSTLFKKPHDSDTSKRKEVYVHHSKTGGGGSEDEDMLEDLFHSPTKEIGDEDMFGDNDLTEGTSTSKQDTGEAQEREDGDALVDGKRKHDKDDTAFVFDPTKPLKFTDMFQSKIVQKPFSKKPRKVTFAETEPESPKIIPNVDTRKLLERKETTQDRDQKANVSFLRKILQEIRGQTTTSEYVILDEDGQEVPVTLSGKEAENAAIDLHHTTPATNELNILDIDPWEEKIIWDSDDNNNLNNNNNQGNGNEKALTKTIINIENKDLDTFKNVQLDDGRWLESIIWGTGVPFKPFDALHINMNDPHILFEDGEEVKRRNAREAERNRIMEGVDQYNLSNDHFYEALKEGKVQRVRQTFGQLIVAHSLPSAKVMGPFFKLRLSRKDLKWWHRPHLQVTPGMEIKFSKVRSSKKRKKQKEGPESLWGAKDITLRDSTPFILFEYAEETPPIMSNVGMGSVLVNYYRKRDIQDAKIPNVDFGELLILDTTDASPFMKFGDVEPGSLMTALYNNMTRAPLFQHTPNKTDFLAIRHVSKGEPKWYLRSIPYFFVVGQTYPVQEIPAPHSRKVTTTIRHRFQVAAYRLMNRNQFYLLQMSKIAKIFPEFSDLQIRQRLKEFCEYQRKGLGPGLWRTKYNMPIPDEEGLRKMLTPEMLCLFESMLYGQQRLHEAGYRKWGEKEDDPSDENPDTRLSIDEQLAPWCLTRNFINAIQGKAMLKLYGEGDPTDCGEGFSFLRISMKDIFLRAGESIEEKLAEIEARPKSAHRYNVAEQQQIYREEVEMIWQAQKKSLTKNSHDIPESEHDPRVYDHTNQVVVSDAEDTAFDDDDDDDDHDGSAESEKKSSSPSTKPIDSLDELRPMSMQVSDSIVSPAGFSGNPYSAAGGGGGADSQREAEVGPGQSTDSANAAYKALFSQSGNNKQQDGSNLPPLYIRNKHLVIRRAVRSPYTGETTWRVEVIKDFLVIKAYLRQRRIIEMKARKQRQSLQDTDDWGQLLCDETTKQLNNLRSSISRQREKERNRSSKHMSTFALAQPNKPKKEVIRRCGNCGELGHMKTNKKCPRYYEFNTS</sequence>
<keyword evidence="11" id="KW-0256">Endoplasmic reticulum</keyword>
<keyword evidence="13" id="KW-0653">Protein transport</keyword>
<dbReference type="GO" id="GO:0005789">
    <property type="term" value="C:endoplasmic reticulum membrane"/>
    <property type="evidence" value="ECO:0007669"/>
    <property type="project" value="UniProtKB-SubCell"/>
</dbReference>
<comment type="similarity">
    <text evidence="5">Belongs to the small GTPase superfamily. SAR1 family.</text>
</comment>
<evidence type="ECO:0000256" key="13">
    <source>
        <dbReference type="ARBA" id="ARBA00022927"/>
    </source>
</evidence>
<dbReference type="EMBL" id="JANBPU010000038">
    <property type="protein sequence ID" value="KAJ1918780.1"/>
    <property type="molecule type" value="Genomic_DNA"/>
</dbReference>
<keyword evidence="15" id="KW-0333">Golgi apparatus</keyword>
<keyword evidence="22" id="KW-0460">Magnesium</keyword>
<keyword evidence="27" id="KW-1185">Reference proteome</keyword>
<evidence type="ECO:0000256" key="2">
    <source>
        <dbReference type="ARBA" id="ARBA00004255"/>
    </source>
</evidence>
<dbReference type="GO" id="GO:0017025">
    <property type="term" value="F:TBP-class protein binding"/>
    <property type="evidence" value="ECO:0007669"/>
    <property type="project" value="InterPro"/>
</dbReference>
<dbReference type="InterPro" id="IPR005225">
    <property type="entry name" value="Small_GTP-bd"/>
</dbReference>
<dbReference type="SMART" id="SM00177">
    <property type="entry name" value="ARF"/>
    <property type="match status" value="1"/>
</dbReference>
<name>A0A9W8A3F6_9FUNG</name>
<dbReference type="GO" id="GO:0051123">
    <property type="term" value="P:RNA polymerase II preinitiation complex assembly"/>
    <property type="evidence" value="ECO:0007669"/>
    <property type="project" value="TreeGrafter"/>
</dbReference>
<evidence type="ECO:0000256" key="18">
    <source>
        <dbReference type="ARBA" id="ARBA00023163"/>
    </source>
</evidence>
<keyword evidence="16 21" id="KW-0342">GTP-binding</keyword>
<dbReference type="GO" id="GO:0015031">
    <property type="term" value="P:protein transport"/>
    <property type="evidence" value="ECO:0007669"/>
    <property type="project" value="UniProtKB-KW"/>
</dbReference>
<evidence type="ECO:0000256" key="9">
    <source>
        <dbReference type="ARBA" id="ARBA00022741"/>
    </source>
</evidence>
<dbReference type="PROSITE" id="PS51422">
    <property type="entry name" value="SAR1"/>
    <property type="match status" value="1"/>
</dbReference>
<accession>A0A9W8A3F6</accession>
<feature type="region of interest" description="Disordered" evidence="23">
    <location>
        <begin position="1245"/>
        <end position="1281"/>
    </location>
</feature>
<feature type="binding site" evidence="21">
    <location>
        <begin position="27"/>
        <end position="34"/>
    </location>
    <ligand>
        <name>GTP</name>
        <dbReference type="ChEBI" id="CHEBI:37565"/>
    </ligand>
</feature>
<feature type="binding site" evidence="21">
    <location>
        <position position="73"/>
    </location>
    <ligand>
        <name>GTP</name>
        <dbReference type="ChEBI" id="CHEBI:37565"/>
    </ligand>
</feature>
<keyword evidence="18" id="KW-0804">Transcription</keyword>
<organism evidence="26 27">
    <name type="scientific">Mycoemilia scoparia</name>
    <dbReference type="NCBI Taxonomy" id="417184"/>
    <lineage>
        <taxon>Eukaryota</taxon>
        <taxon>Fungi</taxon>
        <taxon>Fungi incertae sedis</taxon>
        <taxon>Zoopagomycota</taxon>
        <taxon>Kickxellomycotina</taxon>
        <taxon>Kickxellomycetes</taxon>
        <taxon>Kickxellales</taxon>
        <taxon>Kickxellaceae</taxon>
        <taxon>Mycoemilia</taxon>
    </lineage>
</organism>
<feature type="binding site" evidence="22">
    <location>
        <position position="51"/>
    </location>
    <ligand>
        <name>Mg(2+)</name>
        <dbReference type="ChEBI" id="CHEBI:18420"/>
    </ligand>
</feature>
<feature type="binding site" evidence="21">
    <location>
        <begin position="129"/>
        <end position="132"/>
    </location>
    <ligand>
        <name>GTP</name>
        <dbReference type="ChEBI" id="CHEBI:37565"/>
    </ligand>
</feature>
<proteinExistence type="inferred from homology"/>
<dbReference type="GO" id="GO:0005525">
    <property type="term" value="F:GTP binding"/>
    <property type="evidence" value="ECO:0007669"/>
    <property type="project" value="UniProtKB-KW"/>
</dbReference>
<evidence type="ECO:0000256" key="12">
    <source>
        <dbReference type="ARBA" id="ARBA00022892"/>
    </source>
</evidence>
<dbReference type="GO" id="GO:0003924">
    <property type="term" value="F:GTPase activity"/>
    <property type="evidence" value="ECO:0007669"/>
    <property type="project" value="InterPro"/>
</dbReference>
<evidence type="ECO:0000313" key="27">
    <source>
        <dbReference type="Proteomes" id="UP001150538"/>
    </source>
</evidence>
<dbReference type="InterPro" id="IPR041670">
    <property type="entry name" value="Znf-CCHC_6"/>
</dbReference>
<feature type="binding site" evidence="22">
    <location>
        <position position="34"/>
    </location>
    <ligand>
        <name>Mg(2+)</name>
        <dbReference type="ChEBI" id="CHEBI:18420"/>
    </ligand>
</feature>
<evidence type="ECO:0000256" key="16">
    <source>
        <dbReference type="ARBA" id="ARBA00023134"/>
    </source>
</evidence>
<evidence type="ECO:0000256" key="22">
    <source>
        <dbReference type="PIRSR" id="PIRSR606689-2"/>
    </source>
</evidence>
<dbReference type="InterPro" id="IPR036741">
    <property type="entry name" value="TAFII-230_TBP-bd_sf"/>
</dbReference>
<evidence type="ECO:0000256" key="1">
    <source>
        <dbReference type="ARBA" id="ARBA00004123"/>
    </source>
</evidence>
<keyword evidence="20" id="KW-0968">Cytoplasmic vesicle</keyword>
<dbReference type="NCBIfam" id="TIGR00231">
    <property type="entry name" value="small_GTP"/>
    <property type="match status" value="1"/>
</dbReference>
<dbReference type="GO" id="GO:0005669">
    <property type="term" value="C:transcription factor TFIID complex"/>
    <property type="evidence" value="ECO:0007669"/>
    <property type="project" value="InterPro"/>
</dbReference>
<evidence type="ECO:0000256" key="6">
    <source>
        <dbReference type="ARBA" id="ARBA00019961"/>
    </source>
</evidence>
<comment type="caution">
    <text evidence="26">The sequence shown here is derived from an EMBL/GenBank/DDBJ whole genome shotgun (WGS) entry which is preliminary data.</text>
</comment>
<feature type="compositionally biased region" description="Basic and acidic residues" evidence="23">
    <location>
        <begin position="422"/>
        <end position="431"/>
    </location>
</feature>
<reference evidence="26" key="1">
    <citation type="submission" date="2022-07" db="EMBL/GenBank/DDBJ databases">
        <title>Phylogenomic reconstructions and comparative analyses of Kickxellomycotina fungi.</title>
        <authorList>
            <person name="Reynolds N.K."/>
            <person name="Stajich J.E."/>
            <person name="Barry K."/>
            <person name="Grigoriev I.V."/>
            <person name="Crous P."/>
            <person name="Smith M.E."/>
        </authorList>
    </citation>
    <scope>NUCLEOTIDE SEQUENCE</scope>
    <source>
        <strain evidence="26">NBRC 100468</strain>
    </source>
</reference>
<dbReference type="Pfam" id="PF15288">
    <property type="entry name" value="zf-CCHC_6"/>
    <property type="match status" value="1"/>
</dbReference>
<dbReference type="InterPro" id="IPR027417">
    <property type="entry name" value="P-loop_NTPase"/>
</dbReference>
<keyword evidence="17" id="KW-0472">Membrane</keyword>
<comment type="subcellular location">
    <subcellularLocation>
        <location evidence="3">Cytoplasmic vesicle</location>
        <location evidence="3">COPII-coated vesicle membrane</location>
        <topology evidence="3">Peripheral membrane protein</topology>
        <orientation evidence="3">Cytoplasmic side</orientation>
    </subcellularLocation>
    <subcellularLocation>
        <location evidence="4">Endoplasmic reticulum membrane</location>
        <topology evidence="4">Peripheral membrane protein</topology>
        <orientation evidence="4">Cytoplasmic side</orientation>
    </subcellularLocation>
    <subcellularLocation>
        <location evidence="2">Golgi apparatus membrane</location>
        <topology evidence="2">Peripheral membrane protein</topology>
        <orientation evidence="2">Cytoplasmic side</orientation>
    </subcellularLocation>
    <subcellularLocation>
        <location evidence="1">Nucleus</location>
    </subcellularLocation>
</comment>
<evidence type="ECO:0000256" key="21">
    <source>
        <dbReference type="PIRSR" id="PIRSR606689-1"/>
    </source>
</evidence>
<evidence type="ECO:0000256" key="20">
    <source>
        <dbReference type="ARBA" id="ARBA00023329"/>
    </source>
</evidence>
<dbReference type="Pfam" id="PF00025">
    <property type="entry name" value="Arf"/>
    <property type="match status" value="1"/>
</dbReference>
<keyword evidence="9 21" id="KW-0547">Nucleotide-binding</keyword>
<dbReference type="GO" id="GO:0000139">
    <property type="term" value="C:Golgi membrane"/>
    <property type="evidence" value="ECO:0007669"/>
    <property type="project" value="UniProtKB-SubCell"/>
</dbReference>
<dbReference type="SUPFAM" id="SSF52540">
    <property type="entry name" value="P-loop containing nucleoside triphosphate hydrolases"/>
    <property type="match status" value="1"/>
</dbReference>
<dbReference type="Proteomes" id="UP001150538">
    <property type="component" value="Unassembled WGS sequence"/>
</dbReference>
<evidence type="ECO:0000256" key="14">
    <source>
        <dbReference type="ARBA" id="ARBA00023015"/>
    </source>
</evidence>
<keyword evidence="22" id="KW-0479">Metal-binding</keyword>
<evidence type="ECO:0000259" key="24">
    <source>
        <dbReference type="Pfam" id="PF12157"/>
    </source>
</evidence>
<evidence type="ECO:0000259" key="25">
    <source>
        <dbReference type="Pfam" id="PF15288"/>
    </source>
</evidence>
<evidence type="ECO:0000256" key="11">
    <source>
        <dbReference type="ARBA" id="ARBA00022824"/>
    </source>
</evidence>